<protein>
    <submittedName>
        <fullName evidence="1">Uncharacterized protein</fullName>
    </submittedName>
</protein>
<dbReference type="Proteomes" id="UP000320841">
    <property type="component" value="Segment"/>
</dbReference>
<organism evidence="1 2">
    <name type="scientific">Rhodococcus phage Sleepyhead</name>
    <dbReference type="NCBI Taxonomy" id="2591131"/>
    <lineage>
        <taxon>Viruses</taxon>
        <taxon>Duplodnaviria</taxon>
        <taxon>Heunggongvirae</taxon>
        <taxon>Uroviricota</taxon>
        <taxon>Caudoviricetes</taxon>
        <taxon>Sleepyheadvirus</taxon>
        <taxon>Sleepyheadvirus sleepyhead</taxon>
    </lineage>
</organism>
<accession>A0A515MHB6</accession>
<gene>
    <name evidence="1" type="primary">32</name>
    <name evidence="1" type="ORF">SEA_SLEEPYHEAD_32</name>
</gene>
<name>A0A515MHB6_9CAUD</name>
<dbReference type="GeneID" id="55618664"/>
<proteinExistence type="predicted"/>
<keyword evidence="2" id="KW-1185">Reference proteome</keyword>
<evidence type="ECO:0000313" key="1">
    <source>
        <dbReference type="EMBL" id="QDM56047.1"/>
    </source>
</evidence>
<evidence type="ECO:0000313" key="2">
    <source>
        <dbReference type="Proteomes" id="UP000320841"/>
    </source>
</evidence>
<dbReference type="KEGG" id="vg:55618664"/>
<sequence length="72" mass="7768">MNGSATFRIVEGEPIPEGTRVAFTAGDGLVVDAPGTVIRYYSVSRPIVEVVLDDGSHWLAQPWHLKAVSDES</sequence>
<dbReference type="EMBL" id="MK967380">
    <property type="protein sequence ID" value="QDM56047.1"/>
    <property type="molecule type" value="Genomic_DNA"/>
</dbReference>
<reference evidence="1 2" key="1">
    <citation type="submission" date="2019-05" db="EMBL/GenBank/DDBJ databases">
        <authorList>
            <person name="Andrick R."/>
            <person name="Dugal D."/>
            <person name="Kinney M."/>
            <person name="Taplin D."/>
            <person name="Molloy S.D."/>
            <person name="Garlena R.A."/>
            <person name="Russell D.A."/>
            <person name="Pope W.H."/>
            <person name="Jacobs-Sera D."/>
            <person name="Hatfull G.F."/>
        </authorList>
    </citation>
    <scope>NUCLEOTIDE SEQUENCE [LARGE SCALE GENOMIC DNA]</scope>
</reference>
<dbReference type="RefSeq" id="YP_009848246.1">
    <property type="nucleotide sequence ID" value="NC_048782.1"/>
</dbReference>